<dbReference type="InterPro" id="IPR050141">
    <property type="entry name" value="GCL_type2/YbdK_subfam"/>
</dbReference>
<comment type="caution">
    <text evidence="1">The sequence shown here is derived from an EMBL/GenBank/DDBJ whole genome shotgun (WGS) entry which is preliminary data.</text>
</comment>
<dbReference type="RefSeq" id="WP_321170493.1">
    <property type="nucleotide sequence ID" value="NZ_CP122312.1"/>
</dbReference>
<dbReference type="SUPFAM" id="SSF55931">
    <property type="entry name" value="Glutamine synthetase/guanido kinase"/>
    <property type="match status" value="1"/>
</dbReference>
<proteinExistence type="predicted"/>
<accession>A0ABD5Z5N8</accession>
<dbReference type="GO" id="GO:0016874">
    <property type="term" value="F:ligase activity"/>
    <property type="evidence" value="ECO:0007669"/>
    <property type="project" value="UniProtKB-KW"/>
</dbReference>
<evidence type="ECO:0000313" key="1">
    <source>
        <dbReference type="EMBL" id="MFC7200464.1"/>
    </source>
</evidence>
<gene>
    <name evidence="1" type="ORF">ACFQJ9_13755</name>
</gene>
<dbReference type="InterPro" id="IPR014746">
    <property type="entry name" value="Gln_synth/guanido_kin_cat_dom"/>
</dbReference>
<dbReference type="AlphaFoldDB" id="A0ABD5Z5N8"/>
<dbReference type="Proteomes" id="UP001596447">
    <property type="component" value="Unassembled WGS sequence"/>
</dbReference>
<dbReference type="EMBL" id="JBHTAR010000011">
    <property type="protein sequence ID" value="MFC7200464.1"/>
    <property type="molecule type" value="Genomic_DNA"/>
</dbReference>
<keyword evidence="2" id="KW-1185">Reference proteome</keyword>
<dbReference type="InterPro" id="IPR006336">
    <property type="entry name" value="GCS2"/>
</dbReference>
<dbReference type="PANTHER" id="PTHR36510">
    <property type="entry name" value="GLUTAMATE--CYSTEINE LIGASE 2-RELATED"/>
    <property type="match status" value="1"/>
</dbReference>
<keyword evidence="1" id="KW-0436">Ligase</keyword>
<name>A0ABD5Z5N8_9EURY</name>
<reference evidence="1 2" key="1">
    <citation type="journal article" date="2019" name="Int. J. Syst. Evol. Microbiol.">
        <title>The Global Catalogue of Microorganisms (GCM) 10K type strain sequencing project: providing services to taxonomists for standard genome sequencing and annotation.</title>
        <authorList>
            <consortium name="The Broad Institute Genomics Platform"/>
            <consortium name="The Broad Institute Genome Sequencing Center for Infectious Disease"/>
            <person name="Wu L."/>
            <person name="Ma J."/>
        </authorList>
    </citation>
    <scope>NUCLEOTIDE SEQUENCE [LARGE SCALE GENOMIC DNA]</scope>
    <source>
        <strain evidence="1 2">XZGYJ-43</strain>
    </source>
</reference>
<protein>
    <submittedName>
        <fullName evidence="1">Glutamate-cysteine ligase family protein</fullName>
    </submittedName>
</protein>
<sequence>MSAHESEPVRRSIEVEYWVVDGEGRLTEPGSLVDASPGVEREFVEPLLEIKTTPCETTAELRRELFERVGRVLRRADELDRGLVPLATPVGDAEIRDRPSDRTRIQTHVVGDDFEYVRHCAGTHVHVEQQPGLAIDQLNVLTALDPALALTNSSPYFRGRRLAAGARSELYRRMAYDDVPRQGRLWPYTDDVDEWRDRLERSYEEFRAAAVEAGVDRDDVEDNFGPESAVWTPVQLRSEFSTVEWRSPDTTLPSQVVRLADHLATVVEHLRDADVRIGERGRLTEDEVVVPPFDTVTEYVDAAIRDGLDSRALRDYLDRMGFDVDAYDPVTHDLDSVDRLDAEAARRLRLEHAERLERRVRRANPA</sequence>
<evidence type="ECO:0000313" key="2">
    <source>
        <dbReference type="Proteomes" id="UP001596447"/>
    </source>
</evidence>
<organism evidence="1 2">
    <name type="scientific">Halospeciosus flavus</name>
    <dbReference type="NCBI Taxonomy" id="3032283"/>
    <lineage>
        <taxon>Archaea</taxon>
        <taxon>Methanobacteriati</taxon>
        <taxon>Methanobacteriota</taxon>
        <taxon>Stenosarchaea group</taxon>
        <taxon>Halobacteria</taxon>
        <taxon>Halobacteriales</taxon>
        <taxon>Halobacteriaceae</taxon>
        <taxon>Halospeciosus</taxon>
    </lineage>
</organism>
<dbReference type="Pfam" id="PF04107">
    <property type="entry name" value="GCS2"/>
    <property type="match status" value="1"/>
</dbReference>
<dbReference type="Gene3D" id="3.30.590.20">
    <property type="match status" value="1"/>
</dbReference>
<dbReference type="PANTHER" id="PTHR36510:SF3">
    <property type="entry name" value="CONSERVED PROTEIN"/>
    <property type="match status" value="1"/>
</dbReference>